<accession>A0A8T0VY75</accession>
<dbReference type="EMBL" id="CM029039">
    <property type="protein sequence ID" value="KAG2641082.1"/>
    <property type="molecule type" value="Genomic_DNA"/>
</dbReference>
<feature type="region of interest" description="Disordered" evidence="1">
    <location>
        <begin position="48"/>
        <end position="71"/>
    </location>
</feature>
<protein>
    <submittedName>
        <fullName evidence="2">Uncharacterized protein</fullName>
    </submittedName>
</protein>
<organism evidence="2 3">
    <name type="scientific">Panicum virgatum</name>
    <name type="common">Blackwell switchgrass</name>
    <dbReference type="NCBI Taxonomy" id="38727"/>
    <lineage>
        <taxon>Eukaryota</taxon>
        <taxon>Viridiplantae</taxon>
        <taxon>Streptophyta</taxon>
        <taxon>Embryophyta</taxon>
        <taxon>Tracheophyta</taxon>
        <taxon>Spermatophyta</taxon>
        <taxon>Magnoliopsida</taxon>
        <taxon>Liliopsida</taxon>
        <taxon>Poales</taxon>
        <taxon>Poaceae</taxon>
        <taxon>PACMAD clade</taxon>
        <taxon>Panicoideae</taxon>
        <taxon>Panicodae</taxon>
        <taxon>Paniceae</taxon>
        <taxon>Panicinae</taxon>
        <taxon>Panicum</taxon>
        <taxon>Panicum sect. Hiantes</taxon>
    </lineage>
</organism>
<feature type="region of interest" description="Disordered" evidence="1">
    <location>
        <begin position="88"/>
        <end position="117"/>
    </location>
</feature>
<gene>
    <name evidence="2" type="ORF">PVAP13_2KG147716</name>
</gene>
<name>A0A8T0VY75_PANVG</name>
<dbReference type="Proteomes" id="UP000823388">
    <property type="component" value="Chromosome 2K"/>
</dbReference>
<feature type="compositionally biased region" description="Pro residues" evidence="1">
    <location>
        <begin position="55"/>
        <end position="68"/>
    </location>
</feature>
<comment type="caution">
    <text evidence="2">The sequence shown here is derived from an EMBL/GenBank/DDBJ whole genome shotgun (WGS) entry which is preliminary data.</text>
</comment>
<proteinExistence type="predicted"/>
<reference evidence="2" key="1">
    <citation type="submission" date="2020-05" db="EMBL/GenBank/DDBJ databases">
        <title>WGS assembly of Panicum virgatum.</title>
        <authorList>
            <person name="Lovell J.T."/>
            <person name="Jenkins J."/>
            <person name="Shu S."/>
            <person name="Juenger T.E."/>
            <person name="Schmutz J."/>
        </authorList>
    </citation>
    <scope>NUCLEOTIDE SEQUENCE</scope>
    <source>
        <strain evidence="2">AP13</strain>
    </source>
</reference>
<sequence length="149" mass="16176">MTSTRTPIPVETAETPLRQHHCFFPVSLPSLLHLLRRRLLRFAPPPRAPCSLLPRAPPPLRAPPPPPLRRTAARALQPPLARSLRQTARALRPPPARALRQPAAFPRAPADPPAHRRARPAANILAGLMLSSTNPSSPHLIALPSSSLA</sequence>
<dbReference type="AlphaFoldDB" id="A0A8T0VY75"/>
<keyword evidence="3" id="KW-1185">Reference proteome</keyword>
<evidence type="ECO:0000313" key="2">
    <source>
        <dbReference type="EMBL" id="KAG2641082.1"/>
    </source>
</evidence>
<evidence type="ECO:0000256" key="1">
    <source>
        <dbReference type="SAM" id="MobiDB-lite"/>
    </source>
</evidence>
<evidence type="ECO:0000313" key="3">
    <source>
        <dbReference type="Proteomes" id="UP000823388"/>
    </source>
</evidence>
<feature type="compositionally biased region" description="Low complexity" evidence="1">
    <location>
        <begin position="88"/>
        <end position="108"/>
    </location>
</feature>